<evidence type="ECO:0000313" key="2">
    <source>
        <dbReference type="Proteomes" id="UP001235712"/>
    </source>
</evidence>
<protein>
    <submittedName>
        <fullName evidence="1">Uncharacterized protein</fullName>
    </submittedName>
</protein>
<gene>
    <name evidence="1" type="ORF">J2S57_002159</name>
</gene>
<evidence type="ECO:0000313" key="1">
    <source>
        <dbReference type="EMBL" id="MDP9826410.1"/>
    </source>
</evidence>
<dbReference type="Proteomes" id="UP001235712">
    <property type="component" value="Unassembled WGS sequence"/>
</dbReference>
<sequence length="68" mass="7424">MSDEARPSFGRRVYMALFQIMGPADVKPVGAPAAHNPADPTIPAGYHLETFTQPDGVKKRIMVPDDDE</sequence>
<comment type="caution">
    <text evidence="1">The sequence shown here is derived from an EMBL/GenBank/DDBJ whole genome shotgun (WGS) entry which is preliminary data.</text>
</comment>
<dbReference type="RefSeq" id="WP_307241161.1">
    <property type="nucleotide sequence ID" value="NZ_JAUSQZ010000001.1"/>
</dbReference>
<name>A0ABT9P2F5_9ACTN</name>
<proteinExistence type="predicted"/>
<reference evidence="1 2" key="1">
    <citation type="submission" date="2023-07" db="EMBL/GenBank/DDBJ databases">
        <title>Sequencing the genomes of 1000 actinobacteria strains.</title>
        <authorList>
            <person name="Klenk H.-P."/>
        </authorList>
    </citation>
    <scope>NUCLEOTIDE SEQUENCE [LARGE SCALE GENOMIC DNA]</scope>
    <source>
        <strain evidence="1 2">DSM 44388</strain>
    </source>
</reference>
<accession>A0ABT9P2F5</accession>
<dbReference type="EMBL" id="JAUSQZ010000001">
    <property type="protein sequence ID" value="MDP9826410.1"/>
    <property type="molecule type" value="Genomic_DNA"/>
</dbReference>
<organism evidence="1 2">
    <name type="scientific">Kineosporia succinea</name>
    <dbReference type="NCBI Taxonomy" id="84632"/>
    <lineage>
        <taxon>Bacteria</taxon>
        <taxon>Bacillati</taxon>
        <taxon>Actinomycetota</taxon>
        <taxon>Actinomycetes</taxon>
        <taxon>Kineosporiales</taxon>
        <taxon>Kineosporiaceae</taxon>
        <taxon>Kineosporia</taxon>
    </lineage>
</organism>
<keyword evidence="2" id="KW-1185">Reference proteome</keyword>